<feature type="signal peptide" evidence="2">
    <location>
        <begin position="1"/>
        <end position="23"/>
    </location>
</feature>
<dbReference type="Proteomes" id="UP001262754">
    <property type="component" value="Unassembled WGS sequence"/>
</dbReference>
<dbReference type="PANTHER" id="PTHR37842:SF2">
    <property type="entry name" value="GYLCOSYL HYDROLASE 115 C-TERMINAL DOMAIN-CONTAINING PROTEIN"/>
    <property type="match status" value="1"/>
</dbReference>
<reference evidence="4 5" key="1">
    <citation type="submission" date="2023-07" db="EMBL/GenBank/DDBJ databases">
        <title>Sorghum-associated microbial communities from plants grown in Nebraska, USA.</title>
        <authorList>
            <person name="Schachtman D."/>
        </authorList>
    </citation>
    <scope>NUCLEOTIDE SEQUENCE [LARGE SCALE GENOMIC DNA]</scope>
    <source>
        <strain evidence="4 5">DS2154</strain>
    </source>
</reference>
<dbReference type="EMBL" id="JAVDRL010000004">
    <property type="protein sequence ID" value="MDR6530719.1"/>
    <property type="molecule type" value="Genomic_DNA"/>
</dbReference>
<dbReference type="SUPFAM" id="SSF55545">
    <property type="entry name" value="beta-N-acetylhexosaminidase-like domain"/>
    <property type="match status" value="1"/>
</dbReference>
<dbReference type="InterPro" id="IPR029018">
    <property type="entry name" value="Hex-like_dom2"/>
</dbReference>
<feature type="domain" description="Gylcosyl hydrolase 115 C-terminal" evidence="3">
    <location>
        <begin position="705"/>
        <end position="819"/>
    </location>
</feature>
<dbReference type="Gene3D" id="3.30.379.10">
    <property type="entry name" value="Chitobiase/beta-hexosaminidase domain 2-like"/>
    <property type="match status" value="1"/>
</dbReference>
<dbReference type="Pfam" id="PF17829">
    <property type="entry name" value="GH115_C"/>
    <property type="match status" value="1"/>
</dbReference>
<evidence type="ECO:0000256" key="2">
    <source>
        <dbReference type="SAM" id="SignalP"/>
    </source>
</evidence>
<evidence type="ECO:0000313" key="5">
    <source>
        <dbReference type="Proteomes" id="UP001262754"/>
    </source>
</evidence>
<keyword evidence="1" id="KW-0378">Hydrolase</keyword>
<dbReference type="Gene3D" id="3.20.20.520">
    <property type="entry name" value="Glycosyl hydrolase family 115"/>
    <property type="match status" value="1"/>
</dbReference>
<proteinExistence type="predicted"/>
<dbReference type="InterPro" id="IPR041437">
    <property type="entry name" value="GH115_C"/>
</dbReference>
<sequence length="825" mass="88524">MLGSITRIVTLLIASLWASAALAAPPSPWILDRPAAGAFPLLAPDAVADLVVSPDDAPVVGLAAQGFADDLAAVSGRSAQVSADGGAPNRAQVWIGTLGRNPAIDRLVADRRLDVRHLKGAWESFVIAVVERPAPGVPRALVIVGSDRRGTAYGVYELSQAIGVSPWRWWADVAPPRRDRLYVAAGTRRFGPPSVKYRGVFLNDEDWGLQPWAAHTFEPETGNIGPKTYAKVFDLLLRLKANTLWPAMHPTTAPFNGDPANARLADRYAIVMGSSHAEPMLRNNVGEWKAPAADYDYARNRDGVLAYWRERVQANGGYENLYTLGMRGIHDSGMVGADSLEGRKALLEKIFADQRRLLTERGLEGAPQVFTPYKEVLDVYRGGLKVPDDVTLVWPDDNFGYIRQFPDATERKRAGGSGVYYHLSYLGAPLSYIWLSTTPPALIQQQMGQAYDLGARRLWVANVGDLKPAEINTELFLALAWDVDAFRKAGWRGFLADWAAREFGAEAGPEVADLMARWHGLNFERKPEHLQWQLPGQKPRMSDLSLEAAAARLAAFDALSARVDAVAARLKPDQQDAFFELVAYPVKAAAAANHRFFDAEAHDRLADAAPLEARRRGALARRADAELAALTERYNAEIAGGKWRGLMAVEPADGQWKSFRLTPPVLPAASLVGAGPEPAAPPPSAKTDPAAPIVIQAESVAAGAGWTRVDGLGRGQGAMQSGAAASSLAYAVTLPPGDWSLSVDLIPTFPLTAGGALRLAVAVDGGAPVEIAVRREPGDAVWAQGVLDGRLGAASGLSLAGGPHRVVLTAREPGVLVDALAFKPR</sequence>
<dbReference type="Gene3D" id="1.20.58.2150">
    <property type="match status" value="1"/>
</dbReference>
<feature type="chain" id="PRO_5047493819" description="Gylcosyl hydrolase 115 C-terminal domain-containing protein" evidence="2">
    <location>
        <begin position="24"/>
        <end position="825"/>
    </location>
</feature>
<dbReference type="InterPro" id="IPR042301">
    <property type="entry name" value="GH115_sf"/>
</dbReference>
<dbReference type="RefSeq" id="WP_310030370.1">
    <property type="nucleotide sequence ID" value="NZ_JAVDRL010000004.1"/>
</dbReference>
<name>A0ABU1MX32_9CAUL</name>
<evidence type="ECO:0000313" key="4">
    <source>
        <dbReference type="EMBL" id="MDR6530719.1"/>
    </source>
</evidence>
<dbReference type="PANTHER" id="PTHR37842">
    <property type="match status" value="1"/>
</dbReference>
<dbReference type="Gene3D" id="2.60.120.1620">
    <property type="match status" value="1"/>
</dbReference>
<gene>
    <name evidence="4" type="ORF">J2800_001458</name>
</gene>
<organism evidence="4 5">
    <name type="scientific">Caulobacter rhizosphaerae</name>
    <dbReference type="NCBI Taxonomy" id="2010972"/>
    <lineage>
        <taxon>Bacteria</taxon>
        <taxon>Pseudomonadati</taxon>
        <taxon>Pseudomonadota</taxon>
        <taxon>Alphaproteobacteria</taxon>
        <taxon>Caulobacterales</taxon>
        <taxon>Caulobacteraceae</taxon>
        <taxon>Caulobacter</taxon>
    </lineage>
</organism>
<protein>
    <recommendedName>
        <fullName evidence="3">Gylcosyl hydrolase 115 C-terminal domain-containing protein</fullName>
    </recommendedName>
</protein>
<accession>A0ABU1MX32</accession>
<keyword evidence="2" id="KW-0732">Signal</keyword>
<comment type="caution">
    <text evidence="4">The sequence shown here is derived from an EMBL/GenBank/DDBJ whole genome shotgun (WGS) entry which is preliminary data.</text>
</comment>
<dbReference type="Pfam" id="PF15979">
    <property type="entry name" value="Glyco_hydro_115"/>
    <property type="match status" value="1"/>
</dbReference>
<keyword evidence="5" id="KW-1185">Reference proteome</keyword>
<evidence type="ECO:0000256" key="1">
    <source>
        <dbReference type="ARBA" id="ARBA00022801"/>
    </source>
</evidence>
<dbReference type="InterPro" id="IPR031924">
    <property type="entry name" value="GH115"/>
</dbReference>
<evidence type="ECO:0000259" key="3">
    <source>
        <dbReference type="Pfam" id="PF17829"/>
    </source>
</evidence>